<dbReference type="EMBL" id="SNXE01000008">
    <property type="protein sequence ID" value="TDP06570.1"/>
    <property type="molecule type" value="Genomic_DNA"/>
</dbReference>
<dbReference type="GO" id="GO:0016491">
    <property type="term" value="F:oxidoreductase activity"/>
    <property type="evidence" value="ECO:0007669"/>
    <property type="project" value="InterPro"/>
</dbReference>
<dbReference type="AlphaFoldDB" id="A0A4R6MWJ2"/>
<dbReference type="RefSeq" id="WP_211343888.1">
    <property type="nucleotide sequence ID" value="NZ_JAUFPJ010000009.1"/>
</dbReference>
<dbReference type="Pfam" id="PF03358">
    <property type="entry name" value="FMN_red"/>
    <property type="match status" value="1"/>
</dbReference>
<keyword evidence="3" id="KW-1185">Reference proteome</keyword>
<gene>
    <name evidence="2" type="ORF">DFR39_10838</name>
</gene>
<comment type="caution">
    <text evidence="2">The sequence shown here is derived from an EMBL/GenBank/DDBJ whole genome shotgun (WGS) entry which is preliminary data.</text>
</comment>
<dbReference type="Proteomes" id="UP000295357">
    <property type="component" value="Unassembled WGS sequence"/>
</dbReference>
<feature type="domain" description="NADPH-dependent FMN reductase-like" evidence="1">
    <location>
        <begin position="3"/>
        <end position="143"/>
    </location>
</feature>
<dbReference type="PANTHER" id="PTHR30543:SF21">
    <property type="entry name" value="NAD(P)H-DEPENDENT FMN REDUCTASE LOT6"/>
    <property type="match status" value="1"/>
</dbReference>
<reference evidence="2 3" key="1">
    <citation type="submission" date="2019-03" db="EMBL/GenBank/DDBJ databases">
        <title>Genomic Encyclopedia of Type Strains, Phase IV (KMG-IV): sequencing the most valuable type-strain genomes for metagenomic binning, comparative biology and taxonomic classification.</title>
        <authorList>
            <person name="Goeker M."/>
        </authorList>
    </citation>
    <scope>NUCLEOTIDE SEQUENCE [LARGE SCALE GENOMIC DNA]</scope>
    <source>
        <strain evidence="2 3">DSM 25082</strain>
    </source>
</reference>
<organism evidence="2 3">
    <name type="scientific">Roseateles asaccharophilus</name>
    <dbReference type="NCBI Taxonomy" id="582607"/>
    <lineage>
        <taxon>Bacteria</taxon>
        <taxon>Pseudomonadati</taxon>
        <taxon>Pseudomonadota</taxon>
        <taxon>Betaproteobacteria</taxon>
        <taxon>Burkholderiales</taxon>
        <taxon>Sphaerotilaceae</taxon>
        <taxon>Roseateles</taxon>
    </lineage>
</organism>
<dbReference type="PANTHER" id="PTHR30543">
    <property type="entry name" value="CHROMATE REDUCTASE"/>
    <property type="match status" value="1"/>
</dbReference>
<protein>
    <submittedName>
        <fullName evidence="2">Chromate reductase</fullName>
    </submittedName>
</protein>
<dbReference type="InterPro" id="IPR050712">
    <property type="entry name" value="NAD(P)H-dep_reductase"/>
</dbReference>
<proteinExistence type="predicted"/>
<evidence type="ECO:0000313" key="2">
    <source>
        <dbReference type="EMBL" id="TDP06570.1"/>
    </source>
</evidence>
<evidence type="ECO:0000313" key="3">
    <source>
        <dbReference type="Proteomes" id="UP000295357"/>
    </source>
</evidence>
<dbReference type="GO" id="GO:0010181">
    <property type="term" value="F:FMN binding"/>
    <property type="evidence" value="ECO:0007669"/>
    <property type="project" value="TreeGrafter"/>
</dbReference>
<sequence length="175" mass="18921">MKKVLAISGSLRAASRNTGLLRYAQANAPEGMSIEIADLRDMPFYNADFPTPTPPVTRLFEQLRAADGLLLACTEYNYSIAPALKNALDWASREKDNHLLAGKPTALCGAAGGMGSSRAQYHLRQVAVFLDLRVLSKPEVFSNAFGESFNAAGDPVDEKLQGQIKQQLQALLAVL</sequence>
<name>A0A4R6MWJ2_9BURK</name>
<dbReference type="SUPFAM" id="SSF52218">
    <property type="entry name" value="Flavoproteins"/>
    <property type="match status" value="1"/>
</dbReference>
<evidence type="ECO:0000259" key="1">
    <source>
        <dbReference type="Pfam" id="PF03358"/>
    </source>
</evidence>
<accession>A0A4R6MWJ2</accession>
<dbReference type="GO" id="GO:0005829">
    <property type="term" value="C:cytosol"/>
    <property type="evidence" value="ECO:0007669"/>
    <property type="project" value="TreeGrafter"/>
</dbReference>
<dbReference type="InterPro" id="IPR029039">
    <property type="entry name" value="Flavoprotein-like_sf"/>
</dbReference>
<dbReference type="InterPro" id="IPR005025">
    <property type="entry name" value="FMN_Rdtase-like_dom"/>
</dbReference>
<dbReference type="Gene3D" id="3.40.50.360">
    <property type="match status" value="1"/>
</dbReference>